<organism evidence="1 2">
    <name type="scientific">Sphingomonas lenta</name>
    <dbReference type="NCBI Taxonomy" id="1141887"/>
    <lineage>
        <taxon>Bacteria</taxon>
        <taxon>Pseudomonadati</taxon>
        <taxon>Pseudomonadota</taxon>
        <taxon>Alphaproteobacteria</taxon>
        <taxon>Sphingomonadales</taxon>
        <taxon>Sphingomonadaceae</taxon>
        <taxon>Sphingomonas</taxon>
    </lineage>
</organism>
<dbReference type="Proteomes" id="UP000218151">
    <property type="component" value="Unassembled WGS sequence"/>
</dbReference>
<name>A0A2A2SJP7_9SPHN</name>
<gene>
    <name evidence="1" type="ORF">CKY28_01480</name>
</gene>
<dbReference type="OrthoDB" id="290218at2"/>
<accession>A0A2A2SJP7</accession>
<proteinExistence type="predicted"/>
<evidence type="ECO:0000313" key="1">
    <source>
        <dbReference type="EMBL" id="PAX09453.1"/>
    </source>
</evidence>
<reference evidence="2" key="1">
    <citation type="submission" date="2017-09" db="EMBL/GenBank/DDBJ databases">
        <authorList>
            <person name="Feng G."/>
            <person name="Zhu H."/>
        </authorList>
    </citation>
    <scope>NUCLEOTIDE SEQUENCE [LARGE SCALE GENOMIC DNA]</scope>
    <source>
        <strain evidence="2">1PNM-20</strain>
    </source>
</reference>
<evidence type="ECO:0008006" key="3">
    <source>
        <dbReference type="Google" id="ProtNLM"/>
    </source>
</evidence>
<comment type="caution">
    <text evidence="1">The sequence shown here is derived from an EMBL/GenBank/DDBJ whole genome shotgun (WGS) entry which is preliminary data.</text>
</comment>
<dbReference type="RefSeq" id="WP_095996560.1">
    <property type="nucleotide sequence ID" value="NZ_NSLI01000001.1"/>
</dbReference>
<protein>
    <recommendedName>
        <fullName evidence="3">High-potential iron-sulfur protein</fullName>
    </recommendedName>
</protein>
<dbReference type="AlphaFoldDB" id="A0A2A2SJP7"/>
<evidence type="ECO:0000313" key="2">
    <source>
        <dbReference type="Proteomes" id="UP000218151"/>
    </source>
</evidence>
<dbReference type="EMBL" id="NSLI01000001">
    <property type="protein sequence ID" value="PAX09453.1"/>
    <property type="molecule type" value="Genomic_DNA"/>
</dbReference>
<keyword evidence="2" id="KW-1185">Reference proteome</keyword>
<sequence>MALTTAGVAACGKCRYFDQASTESHGASLGLCRYNPPISQPTQDSHGVWPKVEASDWCGHYERAEA</sequence>